<accession>A0A511DN88</accession>
<evidence type="ECO:0000313" key="1">
    <source>
        <dbReference type="EMBL" id="GEL25733.1"/>
    </source>
</evidence>
<protein>
    <submittedName>
        <fullName evidence="1">Uncharacterized protein</fullName>
    </submittedName>
</protein>
<organism evidence="1 2">
    <name type="scientific">Pseudonocardia sulfidoxydans NBRC 16205</name>
    <dbReference type="NCBI Taxonomy" id="1223511"/>
    <lineage>
        <taxon>Bacteria</taxon>
        <taxon>Bacillati</taxon>
        <taxon>Actinomycetota</taxon>
        <taxon>Actinomycetes</taxon>
        <taxon>Pseudonocardiales</taxon>
        <taxon>Pseudonocardiaceae</taxon>
        <taxon>Pseudonocardia</taxon>
    </lineage>
</organism>
<comment type="caution">
    <text evidence="1">The sequence shown here is derived from an EMBL/GenBank/DDBJ whole genome shotgun (WGS) entry which is preliminary data.</text>
</comment>
<dbReference type="OrthoDB" id="3620527at2"/>
<sequence>MLDPTGKINQIDRFDYCRSYVLPGAVETNIPRDRSQLGSYGAHEYARGLLIETAQQLGARPDQLYYTDDESTCAERWDICRDPGGCAAGPITLSVVALQLAVPLDTIRVTVMWFRSLDDGGRHEGWRLSLDGWPVPEQDRTYPPSPRATGALVARQHHAAAEARLRAATR</sequence>
<proteinExistence type="predicted"/>
<name>A0A511DN88_9PSEU</name>
<dbReference type="RefSeq" id="WP_147112474.1">
    <property type="nucleotide sequence ID" value="NZ_BJVJ01000062.1"/>
</dbReference>
<dbReference type="AlphaFoldDB" id="A0A511DN88"/>
<gene>
    <name evidence="1" type="ORF">PSU4_46870</name>
</gene>
<keyword evidence="2" id="KW-1185">Reference proteome</keyword>
<reference evidence="1 2" key="1">
    <citation type="submission" date="2019-07" db="EMBL/GenBank/DDBJ databases">
        <title>Whole genome shotgun sequence of Pseudonocardia sulfidoxydans NBRC 16205.</title>
        <authorList>
            <person name="Hosoyama A."/>
            <person name="Uohara A."/>
            <person name="Ohji S."/>
            <person name="Ichikawa N."/>
        </authorList>
    </citation>
    <scope>NUCLEOTIDE SEQUENCE [LARGE SCALE GENOMIC DNA]</scope>
    <source>
        <strain evidence="1 2">NBRC 16205</strain>
    </source>
</reference>
<dbReference type="Proteomes" id="UP000321685">
    <property type="component" value="Unassembled WGS sequence"/>
</dbReference>
<dbReference type="EMBL" id="BJVJ01000062">
    <property type="protein sequence ID" value="GEL25733.1"/>
    <property type="molecule type" value="Genomic_DNA"/>
</dbReference>
<evidence type="ECO:0000313" key="2">
    <source>
        <dbReference type="Proteomes" id="UP000321685"/>
    </source>
</evidence>